<evidence type="ECO:0000313" key="3">
    <source>
        <dbReference type="Proteomes" id="UP000241462"/>
    </source>
</evidence>
<accession>A0A2T3AHY9</accession>
<feature type="compositionally biased region" description="Gly residues" evidence="1">
    <location>
        <begin position="69"/>
        <end position="81"/>
    </location>
</feature>
<reference evidence="2 3" key="1">
    <citation type="journal article" date="2018" name="Mycol. Prog.">
        <title>Coniella lustricola, a new species from submerged detritus.</title>
        <authorList>
            <person name="Raudabaugh D.B."/>
            <person name="Iturriaga T."/>
            <person name="Carver A."/>
            <person name="Mondo S."/>
            <person name="Pangilinan J."/>
            <person name="Lipzen A."/>
            <person name="He G."/>
            <person name="Amirebrahimi M."/>
            <person name="Grigoriev I.V."/>
            <person name="Miller A.N."/>
        </authorList>
    </citation>
    <scope>NUCLEOTIDE SEQUENCE [LARGE SCALE GENOMIC DNA]</scope>
    <source>
        <strain evidence="2 3">B22-T-1</strain>
    </source>
</reference>
<organism evidence="2 3">
    <name type="scientific">Coniella lustricola</name>
    <dbReference type="NCBI Taxonomy" id="2025994"/>
    <lineage>
        <taxon>Eukaryota</taxon>
        <taxon>Fungi</taxon>
        <taxon>Dikarya</taxon>
        <taxon>Ascomycota</taxon>
        <taxon>Pezizomycotina</taxon>
        <taxon>Sordariomycetes</taxon>
        <taxon>Sordariomycetidae</taxon>
        <taxon>Diaporthales</taxon>
        <taxon>Schizoparmaceae</taxon>
        <taxon>Coniella</taxon>
    </lineage>
</organism>
<keyword evidence="3" id="KW-1185">Reference proteome</keyword>
<proteinExistence type="predicted"/>
<dbReference type="EMBL" id="KZ678387">
    <property type="protein sequence ID" value="PSR98981.1"/>
    <property type="molecule type" value="Genomic_DNA"/>
</dbReference>
<sequence length="204" mass="20818">MVGKTPTHGTKVDLGENAPIVREGAGLVASDSLAAESVQAGGEFAENRNIRTEEVGTKESTGAHSSSSGGSGGSGGGGGGHQKSSSSSSAGKSHYVGSGGDVVGDRGRIPSSEQGHAAPTYVNSQFIRDTAGPHGKNITEDPEMTGRRGKFNVKVGSREDPSREAERTMLLKQTRGAPGTGERQVGERGTDEQPFKALGRDASA</sequence>
<feature type="compositionally biased region" description="Basic and acidic residues" evidence="1">
    <location>
        <begin position="45"/>
        <end position="57"/>
    </location>
</feature>
<evidence type="ECO:0000313" key="2">
    <source>
        <dbReference type="EMBL" id="PSR98981.1"/>
    </source>
</evidence>
<protein>
    <submittedName>
        <fullName evidence="2">Uncharacterized protein</fullName>
    </submittedName>
</protein>
<name>A0A2T3AHY9_9PEZI</name>
<dbReference type="InParanoid" id="A0A2T3AHY9"/>
<feature type="region of interest" description="Disordered" evidence="1">
    <location>
        <begin position="39"/>
        <end position="204"/>
    </location>
</feature>
<feature type="compositionally biased region" description="Basic and acidic residues" evidence="1">
    <location>
        <begin position="156"/>
        <end position="169"/>
    </location>
</feature>
<evidence type="ECO:0000256" key="1">
    <source>
        <dbReference type="SAM" id="MobiDB-lite"/>
    </source>
</evidence>
<dbReference type="Proteomes" id="UP000241462">
    <property type="component" value="Unassembled WGS sequence"/>
</dbReference>
<gene>
    <name evidence="2" type="ORF">BD289DRAFT_65816</name>
</gene>
<dbReference type="OrthoDB" id="5383057at2759"/>
<dbReference type="AlphaFoldDB" id="A0A2T3AHY9"/>
<feature type="compositionally biased region" description="Low complexity" evidence="1">
    <location>
        <begin position="82"/>
        <end position="93"/>
    </location>
</feature>
<feature type="compositionally biased region" description="Basic and acidic residues" evidence="1">
    <location>
        <begin position="184"/>
        <end position="194"/>
    </location>
</feature>